<feature type="signal peptide" evidence="16">
    <location>
        <begin position="1"/>
        <end position="26"/>
    </location>
</feature>
<keyword evidence="3 14" id="KW-0813">Transport</keyword>
<dbReference type="GO" id="GO:0009279">
    <property type="term" value="C:cell outer membrane"/>
    <property type="evidence" value="ECO:0007669"/>
    <property type="project" value="UniProtKB-SubCell"/>
</dbReference>
<keyword evidence="20" id="KW-1185">Reference proteome</keyword>
<evidence type="ECO:0000256" key="15">
    <source>
        <dbReference type="RuleBase" id="RU003357"/>
    </source>
</evidence>
<keyword evidence="11 14" id="KW-0472">Membrane</keyword>
<reference evidence="20" key="1">
    <citation type="submission" date="2017-06" db="EMBL/GenBank/DDBJ databases">
        <authorList>
            <person name="Varghese N."/>
            <person name="Submissions S."/>
        </authorList>
    </citation>
    <scope>NUCLEOTIDE SEQUENCE [LARGE SCALE GENOMIC DNA]</scope>
    <source>
        <strain evidence="20">ANC 5114</strain>
    </source>
</reference>
<evidence type="ECO:0000256" key="16">
    <source>
        <dbReference type="SAM" id="SignalP"/>
    </source>
</evidence>
<keyword evidence="7 16" id="KW-0732">Signal</keyword>
<evidence type="ECO:0000256" key="5">
    <source>
        <dbReference type="ARBA" id="ARBA00022496"/>
    </source>
</evidence>
<keyword evidence="10 15" id="KW-0798">TonB box</keyword>
<evidence type="ECO:0000256" key="8">
    <source>
        <dbReference type="ARBA" id="ARBA00023004"/>
    </source>
</evidence>
<dbReference type="InterPro" id="IPR036942">
    <property type="entry name" value="Beta-barrel_TonB_sf"/>
</dbReference>
<sequence length="735" mass="82677">MPTLYSPYFKLSVLTLFLLQANSAFAVEFDPTATATLPSIKIEAMSELDPIKSYIDYNEANVTRNGLKKKDIPQTIDTIDVQKYKIYGANDLSVMLQGTPGVSTNYDMRGDGILVRGFNADTGDIYRDGIREGGQVRRSTSNVERVEILKGPASVLYGRSAGGGVINMVSKYANFQSKSTLGAYAGSWDQYGTVIDLNQVLSDHWAVRLSTEYSDAHSFRSGISNDQIMASPSVTYRNDDHTLTWTTQYTYDKLHRVPDRGPYAYTLPANTSFKLGYAQDGDSVDDTLQVIRTDVKYEFAPNWKFHWALSYRQAEQNFDHFYLGAYCANNTTLSNGETAATAANLRRCQGHIGQISQTYYWQQTTNNTATNSFDITGTFDTGAIQHQVMLGSDWTYEEREPRLANTNQNGSLIYGYVNPLTGERTSSRGTGPLRINQHNYNESTGLGIFLQDLIHVNDRFKVMLSGRYDYYQTSTTNKLLSDTHANYKRTIDGESFSPSIGLIYQPNDQHSIYASYGKSFAPFGGSSGINAISANQNLATFNAEPQYNTQYEIGIKSDWLNQRLNTQLSAYILTKNNIRYRPDAVQFPDLWNVAGKHKSRGIEFSMIGRLIDNVFIRGGYGYTDAKVKSDQENPANMNNRLALVSKHTGNLFLRYLPTEQLYLESGITYVGSFYNNIRNEYKVAGFNRIDAALGYSHQPWNLTVAMNNVTNKKYWRSADLPGNPRSVLVRVNYQF</sequence>
<evidence type="ECO:0000256" key="12">
    <source>
        <dbReference type="ARBA" id="ARBA00023170"/>
    </source>
</evidence>
<evidence type="ECO:0000259" key="18">
    <source>
        <dbReference type="Pfam" id="PF07715"/>
    </source>
</evidence>
<evidence type="ECO:0000256" key="3">
    <source>
        <dbReference type="ARBA" id="ARBA00022448"/>
    </source>
</evidence>
<accession>A0A217EEQ7</accession>
<protein>
    <submittedName>
        <fullName evidence="19">Iron complex outermembrane recepter protein</fullName>
    </submittedName>
</protein>
<dbReference type="GO" id="GO:0015344">
    <property type="term" value="F:siderophore uptake transmembrane transporter activity"/>
    <property type="evidence" value="ECO:0007669"/>
    <property type="project" value="TreeGrafter"/>
</dbReference>
<evidence type="ECO:0000313" key="20">
    <source>
        <dbReference type="Proteomes" id="UP000243463"/>
    </source>
</evidence>
<evidence type="ECO:0000256" key="2">
    <source>
        <dbReference type="ARBA" id="ARBA00009810"/>
    </source>
</evidence>
<dbReference type="Pfam" id="PF07715">
    <property type="entry name" value="Plug"/>
    <property type="match status" value="1"/>
</dbReference>
<keyword evidence="4 14" id="KW-1134">Transmembrane beta strand</keyword>
<dbReference type="GO" id="GO:0038023">
    <property type="term" value="F:signaling receptor activity"/>
    <property type="evidence" value="ECO:0007669"/>
    <property type="project" value="InterPro"/>
</dbReference>
<evidence type="ECO:0000256" key="14">
    <source>
        <dbReference type="PROSITE-ProRule" id="PRU01360"/>
    </source>
</evidence>
<dbReference type="EMBL" id="FZLN01000001">
    <property type="protein sequence ID" value="SNQ28844.1"/>
    <property type="molecule type" value="Genomic_DNA"/>
</dbReference>
<dbReference type="Gene3D" id="2.170.130.10">
    <property type="entry name" value="TonB-dependent receptor, plug domain"/>
    <property type="match status" value="1"/>
</dbReference>
<evidence type="ECO:0000256" key="13">
    <source>
        <dbReference type="ARBA" id="ARBA00023237"/>
    </source>
</evidence>
<feature type="domain" description="TonB-dependent receptor-like beta-barrel" evidence="17">
    <location>
        <begin position="239"/>
        <end position="709"/>
    </location>
</feature>
<dbReference type="CDD" id="cd01347">
    <property type="entry name" value="ligand_gated_channel"/>
    <property type="match status" value="1"/>
</dbReference>
<keyword evidence="6 14" id="KW-0812">Transmembrane</keyword>
<keyword evidence="13 14" id="KW-0998">Cell outer membrane</keyword>
<evidence type="ECO:0000256" key="11">
    <source>
        <dbReference type="ARBA" id="ARBA00023136"/>
    </source>
</evidence>
<dbReference type="AlphaFoldDB" id="A0A217EEQ7"/>
<dbReference type="SUPFAM" id="SSF56935">
    <property type="entry name" value="Porins"/>
    <property type="match status" value="1"/>
</dbReference>
<evidence type="ECO:0000256" key="9">
    <source>
        <dbReference type="ARBA" id="ARBA00023065"/>
    </source>
</evidence>
<dbReference type="InterPro" id="IPR000531">
    <property type="entry name" value="Beta-barrel_TonB"/>
</dbReference>
<evidence type="ECO:0000256" key="10">
    <source>
        <dbReference type="ARBA" id="ARBA00023077"/>
    </source>
</evidence>
<comment type="subcellular location">
    <subcellularLocation>
        <location evidence="1 14">Cell outer membrane</location>
        <topology evidence="1 14">Multi-pass membrane protein</topology>
    </subcellularLocation>
</comment>
<evidence type="ECO:0000256" key="4">
    <source>
        <dbReference type="ARBA" id="ARBA00022452"/>
    </source>
</evidence>
<dbReference type="NCBIfam" id="TIGR01783">
    <property type="entry name" value="TonB-siderophor"/>
    <property type="match status" value="1"/>
</dbReference>
<dbReference type="PANTHER" id="PTHR32552:SF68">
    <property type="entry name" value="FERRICHROME OUTER MEMBRANE TRANSPORTER_PHAGE RECEPTOR"/>
    <property type="match status" value="1"/>
</dbReference>
<evidence type="ECO:0000313" key="19">
    <source>
        <dbReference type="EMBL" id="SNQ28844.1"/>
    </source>
</evidence>
<organism evidence="19 20">
    <name type="scientific">Acinetobacter apis</name>
    <dbReference type="NCBI Taxonomy" id="1229165"/>
    <lineage>
        <taxon>Bacteria</taxon>
        <taxon>Pseudomonadati</taxon>
        <taxon>Pseudomonadota</taxon>
        <taxon>Gammaproteobacteria</taxon>
        <taxon>Moraxellales</taxon>
        <taxon>Moraxellaceae</taxon>
        <taxon>Acinetobacter</taxon>
    </lineage>
</organism>
<dbReference type="PROSITE" id="PS52016">
    <property type="entry name" value="TONB_DEPENDENT_REC_3"/>
    <property type="match status" value="1"/>
</dbReference>
<dbReference type="InterPro" id="IPR010105">
    <property type="entry name" value="TonB_sidphr_rcpt"/>
</dbReference>
<name>A0A217EEQ7_9GAMM</name>
<dbReference type="Proteomes" id="UP000243463">
    <property type="component" value="Unassembled WGS sequence"/>
</dbReference>
<keyword evidence="8" id="KW-0408">Iron</keyword>
<comment type="similarity">
    <text evidence="2 14 15">Belongs to the TonB-dependent receptor family.</text>
</comment>
<evidence type="ECO:0000256" key="6">
    <source>
        <dbReference type="ARBA" id="ARBA00022692"/>
    </source>
</evidence>
<dbReference type="InterPro" id="IPR012910">
    <property type="entry name" value="Plug_dom"/>
</dbReference>
<gene>
    <name evidence="19" type="ORF">SAMN05444584_0772</name>
</gene>
<dbReference type="GO" id="GO:0015891">
    <property type="term" value="P:siderophore transport"/>
    <property type="evidence" value="ECO:0007669"/>
    <property type="project" value="InterPro"/>
</dbReference>
<dbReference type="InterPro" id="IPR037066">
    <property type="entry name" value="Plug_dom_sf"/>
</dbReference>
<evidence type="ECO:0000259" key="17">
    <source>
        <dbReference type="Pfam" id="PF00593"/>
    </source>
</evidence>
<proteinExistence type="inferred from homology"/>
<feature type="domain" description="TonB-dependent receptor plug" evidence="18">
    <location>
        <begin position="68"/>
        <end position="165"/>
    </location>
</feature>
<dbReference type="PANTHER" id="PTHR32552">
    <property type="entry name" value="FERRICHROME IRON RECEPTOR-RELATED"/>
    <property type="match status" value="1"/>
</dbReference>
<feature type="chain" id="PRO_5012103557" evidence="16">
    <location>
        <begin position="27"/>
        <end position="735"/>
    </location>
</feature>
<keyword evidence="5" id="KW-0410">Iron transport</keyword>
<keyword evidence="9" id="KW-0406">Ion transport</keyword>
<keyword evidence="12" id="KW-0675">Receptor</keyword>
<dbReference type="Pfam" id="PF00593">
    <property type="entry name" value="TonB_dep_Rec_b-barrel"/>
    <property type="match status" value="1"/>
</dbReference>
<dbReference type="InterPro" id="IPR039426">
    <property type="entry name" value="TonB-dep_rcpt-like"/>
</dbReference>
<dbReference type="Gene3D" id="2.40.170.20">
    <property type="entry name" value="TonB-dependent receptor, beta-barrel domain"/>
    <property type="match status" value="1"/>
</dbReference>
<evidence type="ECO:0000256" key="1">
    <source>
        <dbReference type="ARBA" id="ARBA00004571"/>
    </source>
</evidence>
<evidence type="ECO:0000256" key="7">
    <source>
        <dbReference type="ARBA" id="ARBA00022729"/>
    </source>
</evidence>